<dbReference type="OrthoDB" id="2428958at2759"/>
<sequence length="82" mass="9539">MDVLLISIFKPNIEENSDEKNINKIDDGSKVPLVSFTTVINSLETIYTYLLQQDNISEYVKSLDKIKNFIREKQMNSIIRTQ</sequence>
<name>A0A433B2Q9_9FUNG</name>
<dbReference type="EMBL" id="RBNI01016400">
    <property type="protein sequence ID" value="RUP09306.1"/>
    <property type="molecule type" value="Genomic_DNA"/>
</dbReference>
<comment type="caution">
    <text evidence="1">The sequence shown here is derived from an EMBL/GenBank/DDBJ whole genome shotgun (WGS) entry which is preliminary data.</text>
</comment>
<dbReference type="Proteomes" id="UP000268093">
    <property type="component" value="Unassembled WGS sequence"/>
</dbReference>
<reference evidence="1 2" key="1">
    <citation type="journal article" date="2018" name="New Phytol.">
        <title>Phylogenomics of Endogonaceae and evolution of mycorrhizas within Mucoromycota.</title>
        <authorList>
            <person name="Chang Y."/>
            <person name="Desiro A."/>
            <person name="Na H."/>
            <person name="Sandor L."/>
            <person name="Lipzen A."/>
            <person name="Clum A."/>
            <person name="Barry K."/>
            <person name="Grigoriev I.V."/>
            <person name="Martin F.M."/>
            <person name="Stajich J.E."/>
            <person name="Smith M.E."/>
            <person name="Bonito G."/>
            <person name="Spatafora J.W."/>
        </authorList>
    </citation>
    <scope>NUCLEOTIDE SEQUENCE [LARGE SCALE GENOMIC DNA]</scope>
    <source>
        <strain evidence="1 2">GMNB39</strain>
    </source>
</reference>
<evidence type="ECO:0000313" key="1">
    <source>
        <dbReference type="EMBL" id="RUP09306.1"/>
    </source>
</evidence>
<proteinExistence type="predicted"/>
<accession>A0A433B2Q9</accession>
<dbReference type="AlphaFoldDB" id="A0A433B2Q9"/>
<protein>
    <submittedName>
        <fullName evidence="1">Uncharacterized protein</fullName>
    </submittedName>
</protein>
<organism evidence="1 2">
    <name type="scientific">Jimgerdemannia flammicorona</name>
    <dbReference type="NCBI Taxonomy" id="994334"/>
    <lineage>
        <taxon>Eukaryota</taxon>
        <taxon>Fungi</taxon>
        <taxon>Fungi incertae sedis</taxon>
        <taxon>Mucoromycota</taxon>
        <taxon>Mucoromycotina</taxon>
        <taxon>Endogonomycetes</taxon>
        <taxon>Endogonales</taxon>
        <taxon>Endogonaceae</taxon>
        <taxon>Jimgerdemannia</taxon>
    </lineage>
</organism>
<gene>
    <name evidence="1" type="ORF">BC936DRAFT_140083</name>
</gene>
<evidence type="ECO:0000313" key="2">
    <source>
        <dbReference type="Proteomes" id="UP000268093"/>
    </source>
</evidence>
<keyword evidence="2" id="KW-1185">Reference proteome</keyword>